<dbReference type="GO" id="GO:0009358">
    <property type="term" value="C:polyphosphate kinase complex"/>
    <property type="evidence" value="ECO:0007669"/>
    <property type="project" value="InterPro"/>
</dbReference>
<dbReference type="InterPro" id="IPR036830">
    <property type="entry name" value="PP_kinase_middle_dom_sf"/>
</dbReference>
<dbReference type="PANTHER" id="PTHR30218">
    <property type="entry name" value="POLYPHOSPHATE KINASE"/>
    <property type="match status" value="1"/>
</dbReference>
<comment type="PTM">
    <text evidence="6 7">An intermediate of this reaction is the autophosphorylated ppk in which a phosphate is covalently linked to a histidine residue through a N-P bond.</text>
</comment>
<dbReference type="HAMAP" id="MF_00347">
    <property type="entry name" value="Polyphosphate_kinase"/>
    <property type="match status" value="1"/>
</dbReference>
<dbReference type="SUPFAM" id="SSF140356">
    <property type="entry name" value="PPK N-terminal domain-like"/>
    <property type="match status" value="1"/>
</dbReference>
<dbReference type="Gene3D" id="1.20.58.310">
    <property type="entry name" value="Polyphosphate kinase N-terminal domain"/>
    <property type="match status" value="1"/>
</dbReference>
<evidence type="ECO:0000313" key="12">
    <source>
        <dbReference type="EMBL" id="AXY26449.1"/>
    </source>
</evidence>
<organism evidence="12 13">
    <name type="scientific">Suicoccus acidiformans</name>
    <dbReference type="NCBI Taxonomy" id="2036206"/>
    <lineage>
        <taxon>Bacteria</taxon>
        <taxon>Bacillati</taxon>
        <taxon>Bacillota</taxon>
        <taxon>Bacilli</taxon>
        <taxon>Lactobacillales</taxon>
        <taxon>Aerococcaceae</taxon>
        <taxon>Suicoccus</taxon>
    </lineage>
</organism>
<evidence type="ECO:0000256" key="5">
    <source>
        <dbReference type="ARBA" id="ARBA00022840"/>
    </source>
</evidence>
<dbReference type="EC" id="2.7.4.1" evidence="6 7"/>
<comment type="cofactor">
    <cofactor evidence="6">
        <name>Mg(2+)</name>
        <dbReference type="ChEBI" id="CHEBI:18420"/>
    </cofactor>
</comment>
<dbReference type="PIRSF" id="PIRSF015589">
    <property type="entry name" value="PP_kinase"/>
    <property type="match status" value="1"/>
</dbReference>
<dbReference type="NCBIfam" id="NF003920">
    <property type="entry name" value="PRK05443.2-1"/>
    <property type="match status" value="1"/>
</dbReference>
<dbReference type="NCBIfam" id="TIGR03705">
    <property type="entry name" value="poly_P_kin"/>
    <property type="match status" value="1"/>
</dbReference>
<dbReference type="InterPro" id="IPR003414">
    <property type="entry name" value="PP_kinase"/>
</dbReference>
<evidence type="ECO:0000256" key="2">
    <source>
        <dbReference type="ARBA" id="ARBA00022679"/>
    </source>
</evidence>
<feature type="domain" description="Polyphosphate kinase C-terminal" evidence="11">
    <location>
        <begin position="341"/>
        <end position="504"/>
    </location>
</feature>
<protein>
    <recommendedName>
        <fullName evidence="6 7">Polyphosphate kinase</fullName>
        <ecNumber evidence="6 7">2.7.4.1</ecNumber>
    </recommendedName>
    <alternativeName>
        <fullName evidence="6">ATP-polyphosphate phosphotransferase</fullName>
    </alternativeName>
    <alternativeName>
        <fullName evidence="6">Polyphosphoric acid kinase</fullName>
    </alternativeName>
</protein>
<dbReference type="InterPro" id="IPR025198">
    <property type="entry name" value="PPK_N_dom"/>
</dbReference>
<evidence type="ECO:0000256" key="4">
    <source>
        <dbReference type="ARBA" id="ARBA00022777"/>
    </source>
</evidence>
<dbReference type="NCBIfam" id="NF003918">
    <property type="entry name" value="PRK05443.1-2"/>
    <property type="match status" value="1"/>
</dbReference>
<dbReference type="GO" id="GO:0005524">
    <property type="term" value="F:ATP binding"/>
    <property type="evidence" value="ECO:0007669"/>
    <property type="project" value="UniProtKB-KW"/>
</dbReference>
<dbReference type="SUPFAM" id="SSF143724">
    <property type="entry name" value="PHP14-like"/>
    <property type="match status" value="1"/>
</dbReference>
<keyword evidence="6" id="KW-0460">Magnesium</keyword>
<dbReference type="NCBIfam" id="NF003917">
    <property type="entry name" value="PRK05443.1-1"/>
    <property type="match status" value="1"/>
</dbReference>
<dbReference type="Pfam" id="PF17941">
    <property type="entry name" value="PP_kinase_C_1"/>
    <property type="match status" value="1"/>
</dbReference>
<dbReference type="NCBIfam" id="NF003921">
    <property type="entry name" value="PRK05443.2-2"/>
    <property type="match status" value="1"/>
</dbReference>
<keyword evidence="13" id="KW-1185">Reference proteome</keyword>
<comment type="function">
    <text evidence="6 7">Catalyzes the reversible transfer of the terminal phosphate of ATP to form a long-chain polyphosphate (polyP).</text>
</comment>
<dbReference type="Pfam" id="PF13089">
    <property type="entry name" value="PP_kinase_N"/>
    <property type="match status" value="1"/>
</dbReference>
<feature type="binding site" evidence="6">
    <location>
        <position position="56"/>
    </location>
    <ligand>
        <name>ATP</name>
        <dbReference type="ChEBI" id="CHEBI:30616"/>
    </ligand>
</feature>
<keyword evidence="1 6" id="KW-0597">Phosphoprotein</keyword>
<dbReference type="InterPro" id="IPR024953">
    <property type="entry name" value="PP_kinase_middle"/>
</dbReference>
<keyword evidence="3 6" id="KW-0547">Nucleotide-binding</keyword>
<dbReference type="SUPFAM" id="SSF56024">
    <property type="entry name" value="Phospholipase D/nuclease"/>
    <property type="match status" value="2"/>
</dbReference>
<keyword evidence="4 6" id="KW-0418">Kinase</keyword>
<evidence type="ECO:0000259" key="11">
    <source>
        <dbReference type="Pfam" id="PF17941"/>
    </source>
</evidence>
<keyword evidence="6" id="KW-0479">Metal-binding</keyword>
<keyword evidence="5 6" id="KW-0067">ATP-binding</keyword>
<evidence type="ECO:0000259" key="8">
    <source>
        <dbReference type="Pfam" id="PF02503"/>
    </source>
</evidence>
<feature type="binding site" evidence="6">
    <location>
        <position position="601"/>
    </location>
    <ligand>
        <name>ATP</name>
        <dbReference type="ChEBI" id="CHEBI:30616"/>
    </ligand>
</feature>
<dbReference type="PANTHER" id="PTHR30218:SF0">
    <property type="entry name" value="POLYPHOSPHATE KINASE"/>
    <property type="match status" value="1"/>
</dbReference>
<reference evidence="12 13" key="1">
    <citation type="submission" date="2017-09" db="EMBL/GenBank/DDBJ databases">
        <title>Complete genome sequence of Oxytococcus suis strain ZY16052.</title>
        <authorList>
            <person name="Li F."/>
        </authorList>
    </citation>
    <scope>NUCLEOTIDE SEQUENCE [LARGE SCALE GENOMIC DNA]</scope>
    <source>
        <strain evidence="12 13">ZY16052</strain>
    </source>
</reference>
<dbReference type="RefSeq" id="WP_118991306.1">
    <property type="nucleotide sequence ID" value="NZ_CP023434.1"/>
</dbReference>
<accession>A0A347WMZ2</accession>
<dbReference type="Pfam" id="PF13090">
    <property type="entry name" value="PP_kinase_C"/>
    <property type="match status" value="1"/>
</dbReference>
<dbReference type="Proteomes" id="UP000263232">
    <property type="component" value="Chromosome"/>
</dbReference>
<dbReference type="CDD" id="cd09168">
    <property type="entry name" value="PLDc_PaPPK1_C2_like"/>
    <property type="match status" value="1"/>
</dbReference>
<dbReference type="AlphaFoldDB" id="A0A347WMZ2"/>
<dbReference type="InterPro" id="IPR036832">
    <property type="entry name" value="PPK_N_dom_sf"/>
</dbReference>
<evidence type="ECO:0000256" key="1">
    <source>
        <dbReference type="ARBA" id="ARBA00022553"/>
    </source>
</evidence>
<dbReference type="GO" id="GO:0006799">
    <property type="term" value="P:polyphosphate biosynthetic process"/>
    <property type="evidence" value="ECO:0007669"/>
    <property type="project" value="UniProtKB-UniRule"/>
</dbReference>
<dbReference type="OrthoDB" id="9761456at2"/>
<evidence type="ECO:0000259" key="10">
    <source>
        <dbReference type="Pfam" id="PF13090"/>
    </source>
</evidence>
<dbReference type="Gene3D" id="3.30.1840.10">
    <property type="entry name" value="Polyphosphate kinase middle domain"/>
    <property type="match status" value="1"/>
</dbReference>
<dbReference type="Gene3D" id="3.30.870.10">
    <property type="entry name" value="Endonuclease Chain A"/>
    <property type="match status" value="2"/>
</dbReference>
<feature type="binding site" evidence="6">
    <location>
        <position position="384"/>
    </location>
    <ligand>
        <name>Mg(2+)</name>
        <dbReference type="ChEBI" id="CHEBI:18420"/>
    </ligand>
</feature>
<feature type="binding site" evidence="6">
    <location>
        <position position="414"/>
    </location>
    <ligand>
        <name>Mg(2+)</name>
        <dbReference type="ChEBI" id="CHEBI:18420"/>
    </ligand>
</feature>
<comment type="similarity">
    <text evidence="6 7">Belongs to the polyphosphate kinase 1 (PPK1) family.</text>
</comment>
<dbReference type="InterPro" id="IPR025200">
    <property type="entry name" value="PPK_C_dom2"/>
</dbReference>
<dbReference type="CDD" id="cd09165">
    <property type="entry name" value="PLDc_PaPPK1_C1_like"/>
    <property type="match status" value="1"/>
</dbReference>
<dbReference type="EMBL" id="CP023434">
    <property type="protein sequence ID" value="AXY26449.1"/>
    <property type="molecule type" value="Genomic_DNA"/>
</dbReference>
<dbReference type="KEGG" id="abae:CL176_10845"/>
<sequence>MSSVSERPNTSQADELDFFNRELSWLDFNYRVIDEAYDSDNPFLEQLNFLGIGSSNLDEFFMVRVAGVYDQYHAGIEVAENKTNMSPDDLLDAISERNRRNVDFQYKRYKQLVEQLPTLNYSVKAFTELNENEKEQAVQYFRELILPTLSPLGIDAYRPFPHLKNKVLNIFVNLTKDEEIYQAIVPIPSLLDRYLTFDYHDSYVIVLIEDLIINLLEELFQGYEINYAYPFRITRNADFDIIEEDASDLLILIEDYVKQRRHGAAIRLEIDTRYTPDFNAKYDDFLQEVLEIEDRFVYQFEGPLDLTFLFGLVDTVSELHPEATYTPFKPFLNPKHTGESLYQTAKEHDLFFNHPYDSFDPVVSFIEHAAVDPQTIAIKQTLYRVSKNSPIISALKKAAENGKEVTVLVELKARFDESNNVYWARELEEAGCHVLYGVSDLKTHSKIALVIRMENQQIHRYVHLGTGNYNDKTARTYTDMGIITANPEIGEDASNFFNYLSGYTDRPEYHHLHVSPFAIRDSLIDYIDEEIASHKEHGNGHIIAKMNSLTDKPLIEKLYEASQAGVKIELIVRGICCLKPGVPGLSETIHVRSIVGRFLEHSRIYYFHRNGKRHLFLSSADMMTRNMTKRVEIEFPILDKRIEEQILHILELQLSDNTKARVLQSDGEYTRPAKEPPLINNHISQMEFAGQKKAVLVKEHKQASQGKQRPFARFFQALRRKNQK</sequence>
<feature type="domain" description="Polyphosphate kinase N-terminal" evidence="9">
    <location>
        <begin position="18"/>
        <end position="117"/>
    </location>
</feature>
<name>A0A347WMZ2_9LACT</name>
<feature type="active site" description="Phosphohistidine intermediate" evidence="6">
    <location>
        <position position="444"/>
    </location>
</feature>
<evidence type="ECO:0000256" key="6">
    <source>
        <dbReference type="HAMAP-Rule" id="MF_00347"/>
    </source>
</evidence>
<feature type="binding site" evidence="6">
    <location>
        <position position="477"/>
    </location>
    <ligand>
        <name>ATP</name>
        <dbReference type="ChEBI" id="CHEBI:30616"/>
    </ligand>
</feature>
<evidence type="ECO:0000256" key="3">
    <source>
        <dbReference type="ARBA" id="ARBA00022741"/>
    </source>
</evidence>
<proteinExistence type="inferred from homology"/>
<evidence type="ECO:0000259" key="9">
    <source>
        <dbReference type="Pfam" id="PF13089"/>
    </source>
</evidence>
<feature type="domain" description="Polyphosphate kinase middle" evidence="8">
    <location>
        <begin position="133"/>
        <end position="312"/>
    </location>
</feature>
<gene>
    <name evidence="6" type="primary">ppk</name>
    <name evidence="12" type="ORF">CL176_10845</name>
</gene>
<dbReference type="GO" id="GO:0008976">
    <property type="term" value="F:polyphosphate kinase activity"/>
    <property type="evidence" value="ECO:0007669"/>
    <property type="project" value="UniProtKB-UniRule"/>
</dbReference>
<comment type="catalytic activity">
    <reaction evidence="6 7">
        <text>[phosphate](n) + ATP = [phosphate](n+1) + ADP</text>
        <dbReference type="Rhea" id="RHEA:19573"/>
        <dbReference type="Rhea" id="RHEA-COMP:9859"/>
        <dbReference type="Rhea" id="RHEA-COMP:14280"/>
        <dbReference type="ChEBI" id="CHEBI:16838"/>
        <dbReference type="ChEBI" id="CHEBI:30616"/>
        <dbReference type="ChEBI" id="CHEBI:456216"/>
        <dbReference type="EC" id="2.7.4.1"/>
    </reaction>
</comment>
<feature type="binding site" evidence="6">
    <location>
        <position position="573"/>
    </location>
    <ligand>
        <name>ATP</name>
        <dbReference type="ChEBI" id="CHEBI:30616"/>
    </ligand>
</feature>
<dbReference type="Pfam" id="PF02503">
    <property type="entry name" value="PP_kinase"/>
    <property type="match status" value="1"/>
</dbReference>
<keyword evidence="2 6" id="KW-0808">Transferase</keyword>
<feature type="domain" description="Polyphosphate kinase C-terminal" evidence="10">
    <location>
        <begin position="512"/>
        <end position="673"/>
    </location>
</feature>
<dbReference type="InterPro" id="IPR041108">
    <property type="entry name" value="PP_kinase_C_1"/>
</dbReference>
<evidence type="ECO:0000256" key="7">
    <source>
        <dbReference type="RuleBase" id="RU003800"/>
    </source>
</evidence>
<evidence type="ECO:0000313" key="13">
    <source>
        <dbReference type="Proteomes" id="UP000263232"/>
    </source>
</evidence>
<dbReference type="GO" id="GO:0046872">
    <property type="term" value="F:metal ion binding"/>
    <property type="evidence" value="ECO:0007669"/>
    <property type="project" value="UniProtKB-KW"/>
</dbReference>